<feature type="chain" id="PRO_5015639163" evidence="1">
    <location>
        <begin position="19"/>
        <end position="109"/>
    </location>
</feature>
<organism evidence="2 3">
    <name type="scientific">Saccharobesus litoralis</name>
    <dbReference type="NCBI Taxonomy" id="2172099"/>
    <lineage>
        <taxon>Bacteria</taxon>
        <taxon>Pseudomonadati</taxon>
        <taxon>Pseudomonadota</taxon>
        <taxon>Gammaproteobacteria</taxon>
        <taxon>Alteromonadales</taxon>
        <taxon>Alteromonadaceae</taxon>
        <taxon>Saccharobesus</taxon>
    </lineage>
</organism>
<evidence type="ECO:0000313" key="2">
    <source>
        <dbReference type="EMBL" id="AWB65125.1"/>
    </source>
</evidence>
<dbReference type="Proteomes" id="UP000244441">
    <property type="component" value="Chromosome"/>
</dbReference>
<evidence type="ECO:0000256" key="1">
    <source>
        <dbReference type="SAM" id="SignalP"/>
    </source>
</evidence>
<sequence length="109" mass="12511">MKILTFLLFFLTSFITYANELCPTNKNIAEDMRIPESHYSKENADLALKKLQGIVQGSDKKYEWITVPNALKTIEGYILKRDAISAKGAMQEYHLSAFCTFMESSAWYD</sequence>
<keyword evidence="3" id="KW-1185">Reference proteome</keyword>
<keyword evidence="1" id="KW-0732">Signal</keyword>
<dbReference type="OrthoDB" id="6402152at2"/>
<accession>A0A2S0VLQ8</accession>
<protein>
    <submittedName>
        <fullName evidence="2">Uncharacterized protein</fullName>
    </submittedName>
</protein>
<gene>
    <name evidence="2" type="ORF">C2869_01115</name>
</gene>
<name>A0A2S0VLQ8_9ALTE</name>
<dbReference type="KEGG" id="cate:C2869_01115"/>
<feature type="signal peptide" evidence="1">
    <location>
        <begin position="1"/>
        <end position="18"/>
    </location>
</feature>
<dbReference type="AlphaFoldDB" id="A0A2S0VLQ8"/>
<evidence type="ECO:0000313" key="3">
    <source>
        <dbReference type="Proteomes" id="UP000244441"/>
    </source>
</evidence>
<dbReference type="RefSeq" id="WP_108601203.1">
    <property type="nucleotide sequence ID" value="NZ_CP026604.1"/>
</dbReference>
<proteinExistence type="predicted"/>
<reference evidence="2 3" key="1">
    <citation type="submission" date="2018-01" db="EMBL/GenBank/DDBJ databases">
        <title>Genome sequence of a Cantenovulum-like bacteria.</title>
        <authorList>
            <person name="Tan W.R."/>
            <person name="Lau N.-S."/>
            <person name="Go F."/>
            <person name="Amirul A.-A.A."/>
        </authorList>
    </citation>
    <scope>NUCLEOTIDE SEQUENCE [LARGE SCALE GENOMIC DNA]</scope>
    <source>
        <strain evidence="2 3">CCB-QB4</strain>
    </source>
</reference>
<dbReference type="EMBL" id="CP026604">
    <property type="protein sequence ID" value="AWB65125.1"/>
    <property type="molecule type" value="Genomic_DNA"/>
</dbReference>